<keyword evidence="1" id="KW-0812">Transmembrane</keyword>
<gene>
    <name evidence="3" type="ORF">VTL71DRAFT_3456</name>
</gene>
<evidence type="ECO:0000256" key="1">
    <source>
        <dbReference type="SAM" id="Phobius"/>
    </source>
</evidence>
<feature type="transmembrane region" description="Helical" evidence="1">
    <location>
        <begin position="40"/>
        <end position="60"/>
    </location>
</feature>
<comment type="caution">
    <text evidence="3">The sequence shown here is derived from an EMBL/GenBank/DDBJ whole genome shotgun (WGS) entry which is preliminary data.</text>
</comment>
<name>A0ABR4C774_9HELO</name>
<keyword evidence="1" id="KW-1133">Transmembrane helix</keyword>
<evidence type="ECO:0000256" key="2">
    <source>
        <dbReference type="SAM" id="SignalP"/>
    </source>
</evidence>
<keyword evidence="2" id="KW-0732">Signal</keyword>
<keyword evidence="4" id="KW-1185">Reference proteome</keyword>
<accession>A0ABR4C774</accession>
<feature type="signal peptide" evidence="2">
    <location>
        <begin position="1"/>
        <end position="16"/>
    </location>
</feature>
<keyword evidence="1" id="KW-0472">Membrane</keyword>
<reference evidence="3 4" key="1">
    <citation type="journal article" date="2024" name="Commun. Biol.">
        <title>Comparative genomic analysis of thermophilic fungi reveals convergent evolutionary adaptations and gene losses.</title>
        <authorList>
            <person name="Steindorff A.S."/>
            <person name="Aguilar-Pontes M.V."/>
            <person name="Robinson A.J."/>
            <person name="Andreopoulos B."/>
            <person name="LaButti K."/>
            <person name="Kuo A."/>
            <person name="Mondo S."/>
            <person name="Riley R."/>
            <person name="Otillar R."/>
            <person name="Haridas S."/>
            <person name="Lipzen A."/>
            <person name="Grimwood J."/>
            <person name="Schmutz J."/>
            <person name="Clum A."/>
            <person name="Reid I.D."/>
            <person name="Moisan M.C."/>
            <person name="Butler G."/>
            <person name="Nguyen T.T.M."/>
            <person name="Dewar K."/>
            <person name="Conant G."/>
            <person name="Drula E."/>
            <person name="Henrissat B."/>
            <person name="Hansel C."/>
            <person name="Singer S."/>
            <person name="Hutchinson M.I."/>
            <person name="de Vries R.P."/>
            <person name="Natvig D.O."/>
            <person name="Powell A.J."/>
            <person name="Tsang A."/>
            <person name="Grigoriev I.V."/>
        </authorList>
    </citation>
    <scope>NUCLEOTIDE SEQUENCE [LARGE SCALE GENOMIC DNA]</scope>
    <source>
        <strain evidence="3 4">CBS 494.80</strain>
    </source>
</reference>
<evidence type="ECO:0000313" key="3">
    <source>
        <dbReference type="EMBL" id="KAL2065786.1"/>
    </source>
</evidence>
<proteinExistence type="predicted"/>
<feature type="chain" id="PRO_5046067532" evidence="2">
    <location>
        <begin position="17"/>
        <end position="76"/>
    </location>
</feature>
<protein>
    <submittedName>
        <fullName evidence="3">Uncharacterized protein</fullName>
    </submittedName>
</protein>
<dbReference type="EMBL" id="JAZHXI010000012">
    <property type="protein sequence ID" value="KAL2065786.1"/>
    <property type="molecule type" value="Genomic_DNA"/>
</dbReference>
<dbReference type="Proteomes" id="UP001595075">
    <property type="component" value="Unassembled WGS sequence"/>
</dbReference>
<sequence length="76" mass="8483">MFFSLHAFLFCAGMWGWPWGGGVHSWGVESATHHINESWLLMIMLNVGFTLMIHAALVNFTHGNPIIVPESVTCIL</sequence>
<organism evidence="3 4">
    <name type="scientific">Oculimacula yallundae</name>
    <dbReference type="NCBI Taxonomy" id="86028"/>
    <lineage>
        <taxon>Eukaryota</taxon>
        <taxon>Fungi</taxon>
        <taxon>Dikarya</taxon>
        <taxon>Ascomycota</taxon>
        <taxon>Pezizomycotina</taxon>
        <taxon>Leotiomycetes</taxon>
        <taxon>Helotiales</taxon>
        <taxon>Ploettnerulaceae</taxon>
        <taxon>Oculimacula</taxon>
    </lineage>
</organism>
<evidence type="ECO:0000313" key="4">
    <source>
        <dbReference type="Proteomes" id="UP001595075"/>
    </source>
</evidence>